<dbReference type="GO" id="GO:0009003">
    <property type="term" value="F:signal peptidase activity"/>
    <property type="evidence" value="ECO:0007669"/>
    <property type="project" value="UniProtKB-EC"/>
</dbReference>
<gene>
    <name evidence="9" type="primary">lepB</name>
    <name evidence="9" type="ORF">U0C82_16600</name>
</gene>
<feature type="signal peptide" evidence="7">
    <location>
        <begin position="1"/>
        <end position="34"/>
    </location>
</feature>
<evidence type="ECO:0000256" key="5">
    <source>
        <dbReference type="ARBA" id="ARBA00022801"/>
    </source>
</evidence>
<dbReference type="PANTHER" id="PTHR43390:SF1">
    <property type="entry name" value="CHLOROPLAST PROCESSING PEPTIDASE"/>
    <property type="match status" value="1"/>
</dbReference>
<evidence type="ECO:0000256" key="1">
    <source>
        <dbReference type="ARBA" id="ARBA00000677"/>
    </source>
</evidence>
<comment type="similarity">
    <text evidence="2 6">Belongs to the peptidase S26 family.</text>
</comment>
<name>A0ABU5I767_9HYPH</name>
<dbReference type="InterPro" id="IPR019758">
    <property type="entry name" value="Pept_S26A_signal_pept_1_CS"/>
</dbReference>
<dbReference type="EC" id="3.4.21.89" evidence="3 6"/>
<evidence type="ECO:0000256" key="6">
    <source>
        <dbReference type="RuleBase" id="RU362042"/>
    </source>
</evidence>
<evidence type="ECO:0000256" key="2">
    <source>
        <dbReference type="ARBA" id="ARBA00009370"/>
    </source>
</evidence>
<dbReference type="InterPro" id="IPR019533">
    <property type="entry name" value="Peptidase_S26"/>
</dbReference>
<keyword evidence="7" id="KW-0732">Signal</keyword>
<organism evidence="9 10">
    <name type="scientific">Fulvimarina uroteuthidis</name>
    <dbReference type="NCBI Taxonomy" id="3098149"/>
    <lineage>
        <taxon>Bacteria</taxon>
        <taxon>Pseudomonadati</taxon>
        <taxon>Pseudomonadota</taxon>
        <taxon>Alphaproteobacteria</taxon>
        <taxon>Hyphomicrobiales</taxon>
        <taxon>Aurantimonadaceae</taxon>
        <taxon>Fulvimarina</taxon>
    </lineage>
</organism>
<dbReference type="Gene3D" id="2.10.109.10">
    <property type="entry name" value="Umud Fragment, subunit A"/>
    <property type="match status" value="1"/>
</dbReference>
<evidence type="ECO:0000256" key="4">
    <source>
        <dbReference type="ARBA" id="ARBA00019232"/>
    </source>
</evidence>
<comment type="subcellular location">
    <subcellularLocation>
        <location evidence="6">Membrane</location>
        <topology evidence="6">Single-pass type II membrane protein</topology>
    </subcellularLocation>
</comment>
<dbReference type="Pfam" id="PF10502">
    <property type="entry name" value="Peptidase_S26"/>
    <property type="match status" value="1"/>
</dbReference>
<dbReference type="InterPro" id="IPR019757">
    <property type="entry name" value="Pept_S26A_signal_pept_1_Lys-AS"/>
</dbReference>
<proteinExistence type="inferred from homology"/>
<reference evidence="9 10" key="1">
    <citation type="submission" date="2023-12" db="EMBL/GenBank/DDBJ databases">
        <title>Description of Novel Strain Fulvimarina sp. 2208YS6-2-32 isolated from Uroteuthis (Photololigo) edulis.</title>
        <authorList>
            <person name="Park J.-S."/>
        </authorList>
    </citation>
    <scope>NUCLEOTIDE SEQUENCE [LARGE SCALE GENOMIC DNA]</scope>
    <source>
        <strain evidence="9 10">2208YS6-2-32</strain>
    </source>
</reference>
<dbReference type="Proteomes" id="UP001294412">
    <property type="component" value="Unassembled WGS sequence"/>
</dbReference>
<dbReference type="PANTHER" id="PTHR43390">
    <property type="entry name" value="SIGNAL PEPTIDASE I"/>
    <property type="match status" value="1"/>
</dbReference>
<dbReference type="SUPFAM" id="SSF51306">
    <property type="entry name" value="LexA/Signal peptidase"/>
    <property type="match status" value="1"/>
</dbReference>
<dbReference type="CDD" id="cd06530">
    <property type="entry name" value="S26_SPase_I"/>
    <property type="match status" value="1"/>
</dbReference>
<dbReference type="EMBL" id="JAXLPB010000006">
    <property type="protein sequence ID" value="MDY8110763.1"/>
    <property type="molecule type" value="Genomic_DNA"/>
</dbReference>
<evidence type="ECO:0000256" key="7">
    <source>
        <dbReference type="SAM" id="SignalP"/>
    </source>
</evidence>
<dbReference type="InterPro" id="IPR036286">
    <property type="entry name" value="LexA/Signal_pep-like_sf"/>
</dbReference>
<evidence type="ECO:0000256" key="3">
    <source>
        <dbReference type="ARBA" id="ARBA00013208"/>
    </source>
</evidence>
<accession>A0ABU5I767</accession>
<protein>
    <recommendedName>
        <fullName evidence="4 6">Signal peptidase I</fullName>
        <ecNumber evidence="3 6">3.4.21.89</ecNumber>
    </recommendedName>
</protein>
<dbReference type="InterPro" id="IPR000223">
    <property type="entry name" value="Pept_S26A_signal_pept_1"/>
</dbReference>
<evidence type="ECO:0000313" key="10">
    <source>
        <dbReference type="Proteomes" id="UP001294412"/>
    </source>
</evidence>
<sequence>MTTGRKGAARRRSWAVVVLIVVAAAHLVSGSASAASVLGPYRIEANSMAPNVVDGDIVLVDPTFSRIPFGDLSAGSDLPPTGEPARGDIVMFTALNGDGVYIKRIVALPGETVSLRGGRVAIEGTDIAVARETDDGTGGDGIDVERAVETLPGNVSYAILDRGDFPADSFGPATVPEGHYFVLGDNRDNSVDSRAGEIGMIPRSTIIGRAWTLD</sequence>
<keyword evidence="10" id="KW-1185">Reference proteome</keyword>
<evidence type="ECO:0000313" key="9">
    <source>
        <dbReference type="EMBL" id="MDY8110763.1"/>
    </source>
</evidence>
<dbReference type="NCBIfam" id="TIGR02227">
    <property type="entry name" value="sigpep_I_bact"/>
    <property type="match status" value="1"/>
</dbReference>
<dbReference type="PROSITE" id="PS00760">
    <property type="entry name" value="SPASE_I_2"/>
    <property type="match status" value="1"/>
</dbReference>
<comment type="caution">
    <text evidence="9">The sequence shown here is derived from an EMBL/GenBank/DDBJ whole genome shotgun (WGS) entry which is preliminary data.</text>
</comment>
<feature type="chain" id="PRO_5046511839" description="Signal peptidase I" evidence="7">
    <location>
        <begin position="35"/>
        <end position="214"/>
    </location>
</feature>
<evidence type="ECO:0000259" key="8">
    <source>
        <dbReference type="Pfam" id="PF10502"/>
    </source>
</evidence>
<dbReference type="RefSeq" id="WP_322188628.1">
    <property type="nucleotide sequence ID" value="NZ_JAXLPB010000006.1"/>
</dbReference>
<keyword evidence="6" id="KW-0645">Protease</keyword>
<keyword evidence="5 6" id="KW-0378">Hydrolase</keyword>
<feature type="domain" description="Peptidase S26" evidence="8">
    <location>
        <begin position="13"/>
        <end position="210"/>
    </location>
</feature>
<dbReference type="PRINTS" id="PR00727">
    <property type="entry name" value="LEADERPTASE"/>
</dbReference>
<dbReference type="PROSITE" id="PS00761">
    <property type="entry name" value="SPASE_I_3"/>
    <property type="match status" value="1"/>
</dbReference>
<comment type="catalytic activity">
    <reaction evidence="1 6">
        <text>Cleavage of hydrophobic, N-terminal signal or leader sequences from secreted and periplasmic proteins.</text>
        <dbReference type="EC" id="3.4.21.89"/>
    </reaction>
</comment>